<evidence type="ECO:0000256" key="9">
    <source>
        <dbReference type="ARBA" id="ARBA00023136"/>
    </source>
</evidence>
<evidence type="ECO:0000256" key="3">
    <source>
        <dbReference type="ARBA" id="ARBA00022448"/>
    </source>
</evidence>
<evidence type="ECO:0000256" key="2">
    <source>
        <dbReference type="ARBA" id="ARBA00007193"/>
    </source>
</evidence>
<proteinExistence type="inferred from homology"/>
<evidence type="ECO:0000256" key="7">
    <source>
        <dbReference type="ARBA" id="ARBA00023053"/>
    </source>
</evidence>
<dbReference type="GeneID" id="109419354"/>
<organism evidence="14 15">
    <name type="scientific">Aedes albopictus</name>
    <name type="common">Asian tiger mosquito</name>
    <name type="synonym">Stegomyia albopicta</name>
    <dbReference type="NCBI Taxonomy" id="7160"/>
    <lineage>
        <taxon>Eukaryota</taxon>
        <taxon>Metazoa</taxon>
        <taxon>Ecdysozoa</taxon>
        <taxon>Arthropoda</taxon>
        <taxon>Hexapoda</taxon>
        <taxon>Insecta</taxon>
        <taxon>Pterygota</taxon>
        <taxon>Neoptera</taxon>
        <taxon>Endopterygota</taxon>
        <taxon>Diptera</taxon>
        <taxon>Nematocera</taxon>
        <taxon>Culicoidea</taxon>
        <taxon>Culicidae</taxon>
        <taxon>Culicinae</taxon>
        <taxon>Aedini</taxon>
        <taxon>Aedes</taxon>
        <taxon>Stegomyia</taxon>
    </lineage>
</organism>
<evidence type="ECO:0000256" key="4">
    <source>
        <dbReference type="ARBA" id="ARBA00022461"/>
    </source>
</evidence>
<evidence type="ECO:0000313" key="14">
    <source>
        <dbReference type="EnsemblMetazoa" id="AALFPA23_009257.P12726"/>
    </source>
</evidence>
<reference evidence="14" key="2">
    <citation type="submission" date="2025-05" db="UniProtKB">
        <authorList>
            <consortium name="EnsemblMetazoa"/>
        </authorList>
    </citation>
    <scope>IDENTIFICATION</scope>
    <source>
        <strain evidence="14">Foshan</strain>
    </source>
</reference>
<evidence type="ECO:0008006" key="16">
    <source>
        <dbReference type="Google" id="ProtNLM"/>
    </source>
</evidence>
<evidence type="ECO:0000256" key="10">
    <source>
        <dbReference type="ARBA" id="ARBA00023201"/>
    </source>
</evidence>
<dbReference type="InterPro" id="IPR001873">
    <property type="entry name" value="ENaC"/>
</dbReference>
<keyword evidence="10 12" id="KW-0739">Sodium transport</keyword>
<keyword evidence="5 12" id="KW-0812">Transmembrane</keyword>
<evidence type="ECO:0000256" key="13">
    <source>
        <dbReference type="SAM" id="Phobius"/>
    </source>
</evidence>
<name>A0ABM1YHR7_AEDAL</name>
<evidence type="ECO:0000313" key="15">
    <source>
        <dbReference type="Proteomes" id="UP000069940"/>
    </source>
</evidence>
<protein>
    <recommendedName>
        <fullName evidence="16">Pickpocket</fullName>
    </recommendedName>
</protein>
<evidence type="ECO:0000256" key="12">
    <source>
        <dbReference type="RuleBase" id="RU000679"/>
    </source>
</evidence>
<keyword evidence="3 12" id="KW-0813">Transport</keyword>
<sequence length="356" mass="41731">MVQQATLLSRLSNHLRRFIFNLLETTSAHGLRHLVHYSVHTIERIVWITCISIGIFGVVALAQRIWNRYQTSPVVISMDRNMYFWNTSFPSLTVCSHRRIDDRKVEQYIEDHPDKFSGDGDPDDFKEFIHKLANASYDTFLDLPMHNSYGIPSIDYLDLLHNLSWPFQPLISTGTTLHLDLQPTITELGLCLSVNSKVAEYSSYHYWKNYRWDIIPSKPTVVVHPLDGEVYGQLIKLENSYEVYFHGYMEVPEVSKRRYSFMEAFYTTVELLALEIKTSRRAVELSVSQRKCRFTHEAEVLQFSPVYSYNLCRIECRMRLAMKYCRCVPHFYRHVGKYVAFKCLSVSYEICLKNSL</sequence>
<comment type="subcellular location">
    <subcellularLocation>
        <location evidence="1">Membrane</location>
        <topology evidence="1">Multi-pass membrane protein</topology>
    </subcellularLocation>
</comment>
<keyword evidence="6 13" id="KW-1133">Transmembrane helix</keyword>
<comment type="similarity">
    <text evidence="2 12">Belongs to the amiloride-sensitive sodium channel (TC 1.A.6) family.</text>
</comment>
<feature type="transmembrane region" description="Helical" evidence="13">
    <location>
        <begin position="45"/>
        <end position="62"/>
    </location>
</feature>
<keyword evidence="15" id="KW-1185">Reference proteome</keyword>
<keyword evidence="9 13" id="KW-0472">Membrane</keyword>
<dbReference type="PANTHER" id="PTHR11690:SF240">
    <property type="entry name" value="PICKPOCKET 25-RELATED"/>
    <property type="match status" value="1"/>
</dbReference>
<dbReference type="RefSeq" id="XP_029735319.2">
    <property type="nucleotide sequence ID" value="XM_029879459.2"/>
</dbReference>
<keyword evidence="8 12" id="KW-0406">Ion transport</keyword>
<keyword evidence="7" id="KW-0915">Sodium</keyword>
<dbReference type="PANTHER" id="PTHR11690">
    <property type="entry name" value="AMILORIDE-SENSITIVE SODIUM CHANNEL-RELATED"/>
    <property type="match status" value="1"/>
</dbReference>
<keyword evidence="11 12" id="KW-0407">Ion channel</keyword>
<evidence type="ECO:0000256" key="8">
    <source>
        <dbReference type="ARBA" id="ARBA00023065"/>
    </source>
</evidence>
<evidence type="ECO:0000256" key="1">
    <source>
        <dbReference type="ARBA" id="ARBA00004141"/>
    </source>
</evidence>
<evidence type="ECO:0000256" key="5">
    <source>
        <dbReference type="ARBA" id="ARBA00022692"/>
    </source>
</evidence>
<dbReference type="Proteomes" id="UP000069940">
    <property type="component" value="Unassembled WGS sequence"/>
</dbReference>
<evidence type="ECO:0000256" key="6">
    <source>
        <dbReference type="ARBA" id="ARBA00022989"/>
    </source>
</evidence>
<keyword evidence="4 12" id="KW-0894">Sodium channel</keyword>
<dbReference type="EnsemblMetazoa" id="AALFPA23_009257.R12726">
    <property type="protein sequence ID" value="AALFPA23_009257.P12726"/>
    <property type="gene ID" value="AALFPA23_009257"/>
</dbReference>
<dbReference type="Pfam" id="PF00858">
    <property type="entry name" value="ASC"/>
    <property type="match status" value="1"/>
</dbReference>
<reference evidence="15" key="1">
    <citation type="journal article" date="2015" name="Proc. Natl. Acad. Sci. U.S.A.">
        <title>Genome sequence of the Asian Tiger mosquito, Aedes albopictus, reveals insights into its biology, genetics, and evolution.</title>
        <authorList>
            <person name="Chen X.G."/>
            <person name="Jiang X."/>
            <person name="Gu J."/>
            <person name="Xu M."/>
            <person name="Wu Y."/>
            <person name="Deng Y."/>
            <person name="Zhang C."/>
            <person name="Bonizzoni M."/>
            <person name="Dermauw W."/>
            <person name="Vontas J."/>
            <person name="Armbruster P."/>
            <person name="Huang X."/>
            <person name="Yang Y."/>
            <person name="Zhang H."/>
            <person name="He W."/>
            <person name="Peng H."/>
            <person name="Liu Y."/>
            <person name="Wu K."/>
            <person name="Chen J."/>
            <person name="Lirakis M."/>
            <person name="Topalis P."/>
            <person name="Van Leeuwen T."/>
            <person name="Hall A.B."/>
            <person name="Jiang X."/>
            <person name="Thorpe C."/>
            <person name="Mueller R.L."/>
            <person name="Sun C."/>
            <person name="Waterhouse R.M."/>
            <person name="Yan G."/>
            <person name="Tu Z.J."/>
            <person name="Fang X."/>
            <person name="James A.A."/>
        </authorList>
    </citation>
    <scope>NUCLEOTIDE SEQUENCE [LARGE SCALE GENOMIC DNA]</scope>
    <source>
        <strain evidence="15">Foshan</strain>
    </source>
</reference>
<accession>A0ABM1YHR7</accession>
<evidence type="ECO:0000256" key="11">
    <source>
        <dbReference type="ARBA" id="ARBA00023303"/>
    </source>
</evidence>